<dbReference type="PANTHER" id="PTHR48051:SF1">
    <property type="entry name" value="RAS SUPPRESSOR PROTEIN 1"/>
    <property type="match status" value="1"/>
</dbReference>
<keyword evidence="9" id="KW-1185">Reference proteome</keyword>
<keyword evidence="4 6" id="KW-0378">Hydrolase</keyword>
<dbReference type="InterPro" id="IPR032675">
    <property type="entry name" value="LRR_dom_sf"/>
</dbReference>
<evidence type="ECO:0000256" key="3">
    <source>
        <dbReference type="ARBA" id="ARBA00022737"/>
    </source>
</evidence>
<reference evidence="8 9" key="1">
    <citation type="submission" date="2024-04" db="EMBL/GenBank/DDBJ databases">
        <title>Tritrichomonas musculus Genome.</title>
        <authorList>
            <person name="Alves-Ferreira E."/>
            <person name="Grigg M."/>
            <person name="Lorenzi H."/>
            <person name="Galac M."/>
        </authorList>
    </citation>
    <scope>NUCLEOTIDE SEQUENCE [LARGE SCALE GENOMIC DNA]</scope>
    <source>
        <strain evidence="8 9">EAF2021</strain>
    </source>
</reference>
<evidence type="ECO:0000256" key="2">
    <source>
        <dbReference type="ARBA" id="ARBA00022723"/>
    </source>
</evidence>
<name>A0ABR2H6I1_9EUKA</name>
<sequence length="823" mass="93053">MGNEESSNEFEENFFLNNQNLTELSLTPYQENIIKRLYLSFNRINNLPKDMNELILMDLSSNKLGSSLPDQIVEALSSYQNLNTLNLNRNHLENLSNLQSSSLKVFYMNQNRFIQIPDQLFTKFPQLHSFYFDFNFLSALSNLASETVQTLSLSLNCIETIDLETVYFPQLVFLDLSKNRITRIPNNFSKSFPKLKTLYLNDNLISEISEINDDNDSVFPETLTTLNLSNNLLEKLPNSITKIPYLQYLDIDKNKITHIPQMNNSLVEFKASNNKVSSIDDQNLLMLRDLILFNNELQTFPTQIKTFRINSIKVARNEIKEINFESFPISKVLSAQITEVNLSFNQIETIPKELFDSLPNLQTFSAFFNKITEIPSEISNCQNLTNLNISHNPIKKLPKLPDSLVKLTASNCQIESIDETLPKRLKFIDLSGNNLQSFTSFSSIQFLNLSQNKIAKMPAVTENMEILDLSMNELESTADSMPEYITCLSLVDLNLSFNKLTVMPGISLAPLLEYLEISGNPIKGEINVSNLPCIKRIDISQTEVEITGINDRLSATITSVRKDNYKTIYVNQEDASKTGFSEFLGKRSSQEDSIIVRDDLNLYAVCDGHGGPDTSKAASIEIANIFEEEKENYSYENASDFVSEVVHKATDKIQQMKLEDGSTLCLALVCTDEYNYRRKVVTAHLGDSRALIVCSDGSARDLTRDHKASVRSEFERVHNDFGCVTKENRLDSVLQVTRSIGDYDVFGVEREPEMNEFDLSENDKFLVICCDGVFDVLTNEDVAKLIVNISSANEAAYAIRNAAFSALSSDNISAIVIDLKNIN</sequence>
<proteinExistence type="inferred from homology"/>
<dbReference type="Pfam" id="PF00481">
    <property type="entry name" value="PP2C"/>
    <property type="match status" value="1"/>
</dbReference>
<keyword evidence="2" id="KW-0479">Metal-binding</keyword>
<evidence type="ECO:0000313" key="8">
    <source>
        <dbReference type="EMBL" id="KAK8841546.1"/>
    </source>
</evidence>
<accession>A0ABR2H6I1</accession>
<dbReference type="InterPro" id="IPR001611">
    <property type="entry name" value="Leu-rich_rpt"/>
</dbReference>
<dbReference type="InterPro" id="IPR000222">
    <property type="entry name" value="PP2C_BS"/>
</dbReference>
<keyword evidence="3" id="KW-0677">Repeat</keyword>
<evidence type="ECO:0000256" key="5">
    <source>
        <dbReference type="ARBA" id="ARBA00022912"/>
    </source>
</evidence>
<dbReference type="InterPro" id="IPR050216">
    <property type="entry name" value="LRR_domain-containing"/>
</dbReference>
<dbReference type="SUPFAM" id="SSF52047">
    <property type="entry name" value="RNI-like"/>
    <property type="match status" value="1"/>
</dbReference>
<evidence type="ECO:0000313" key="9">
    <source>
        <dbReference type="Proteomes" id="UP001470230"/>
    </source>
</evidence>
<dbReference type="InterPro" id="IPR003591">
    <property type="entry name" value="Leu-rich_rpt_typical-subtyp"/>
</dbReference>
<dbReference type="InterPro" id="IPR025875">
    <property type="entry name" value="Leu-rich_rpt_4"/>
</dbReference>
<dbReference type="PANTHER" id="PTHR48051">
    <property type="match status" value="1"/>
</dbReference>
<evidence type="ECO:0000256" key="1">
    <source>
        <dbReference type="ARBA" id="ARBA00022614"/>
    </source>
</evidence>
<dbReference type="EMBL" id="JAPFFF010000041">
    <property type="protein sequence ID" value="KAK8841546.1"/>
    <property type="molecule type" value="Genomic_DNA"/>
</dbReference>
<dbReference type="CDD" id="cd00143">
    <property type="entry name" value="PP2Cc"/>
    <property type="match status" value="1"/>
</dbReference>
<dbReference type="Proteomes" id="UP001470230">
    <property type="component" value="Unassembled WGS sequence"/>
</dbReference>
<evidence type="ECO:0000256" key="6">
    <source>
        <dbReference type="RuleBase" id="RU003465"/>
    </source>
</evidence>
<comment type="similarity">
    <text evidence="6">Belongs to the PP2C family.</text>
</comment>
<keyword evidence="1" id="KW-0433">Leucine-rich repeat</keyword>
<dbReference type="Pfam" id="PF13855">
    <property type="entry name" value="LRR_8"/>
    <property type="match status" value="1"/>
</dbReference>
<dbReference type="SMART" id="SM00369">
    <property type="entry name" value="LRR_TYP"/>
    <property type="match status" value="11"/>
</dbReference>
<dbReference type="InterPro" id="IPR036457">
    <property type="entry name" value="PPM-type-like_dom_sf"/>
</dbReference>
<evidence type="ECO:0000259" key="7">
    <source>
        <dbReference type="PROSITE" id="PS51746"/>
    </source>
</evidence>
<dbReference type="SMART" id="SM00365">
    <property type="entry name" value="LRR_SD22"/>
    <property type="match status" value="8"/>
</dbReference>
<organism evidence="8 9">
    <name type="scientific">Tritrichomonas musculus</name>
    <dbReference type="NCBI Taxonomy" id="1915356"/>
    <lineage>
        <taxon>Eukaryota</taxon>
        <taxon>Metamonada</taxon>
        <taxon>Parabasalia</taxon>
        <taxon>Tritrichomonadida</taxon>
        <taxon>Tritrichomonadidae</taxon>
        <taxon>Tritrichomonas</taxon>
    </lineage>
</organism>
<feature type="domain" description="PPM-type phosphatase" evidence="7">
    <location>
        <begin position="577"/>
        <end position="819"/>
    </location>
</feature>
<dbReference type="PROSITE" id="PS51746">
    <property type="entry name" value="PPM_2"/>
    <property type="match status" value="1"/>
</dbReference>
<dbReference type="SUPFAM" id="SSF52058">
    <property type="entry name" value="L domain-like"/>
    <property type="match status" value="1"/>
</dbReference>
<dbReference type="PROSITE" id="PS01032">
    <property type="entry name" value="PPM_1"/>
    <property type="match status" value="1"/>
</dbReference>
<comment type="caution">
    <text evidence="8">The sequence shown here is derived from an EMBL/GenBank/DDBJ whole genome shotgun (WGS) entry which is preliminary data.</text>
</comment>
<keyword evidence="5 6" id="KW-0904">Protein phosphatase</keyword>
<gene>
    <name evidence="8" type="ORF">M9Y10_027168</name>
</gene>
<dbReference type="Pfam" id="PF12799">
    <property type="entry name" value="LRR_4"/>
    <property type="match status" value="1"/>
</dbReference>
<dbReference type="PROSITE" id="PS51450">
    <property type="entry name" value="LRR"/>
    <property type="match status" value="7"/>
</dbReference>
<dbReference type="Gene3D" id="3.80.10.10">
    <property type="entry name" value="Ribonuclease Inhibitor"/>
    <property type="match status" value="4"/>
</dbReference>
<protein>
    <recommendedName>
        <fullName evidence="7">PPM-type phosphatase domain-containing protein</fullName>
    </recommendedName>
</protein>
<dbReference type="Pfam" id="PF00560">
    <property type="entry name" value="LRR_1"/>
    <property type="match status" value="1"/>
</dbReference>
<evidence type="ECO:0000256" key="4">
    <source>
        <dbReference type="ARBA" id="ARBA00022801"/>
    </source>
</evidence>
<dbReference type="SUPFAM" id="SSF81606">
    <property type="entry name" value="PP2C-like"/>
    <property type="match status" value="1"/>
</dbReference>
<dbReference type="Gene3D" id="3.60.40.10">
    <property type="entry name" value="PPM-type phosphatase domain"/>
    <property type="match status" value="1"/>
</dbReference>
<dbReference type="InterPro" id="IPR001932">
    <property type="entry name" value="PPM-type_phosphatase-like_dom"/>
</dbReference>
<dbReference type="SMART" id="SM00364">
    <property type="entry name" value="LRR_BAC"/>
    <property type="match status" value="8"/>
</dbReference>
<dbReference type="SMART" id="SM00332">
    <property type="entry name" value="PP2Cc"/>
    <property type="match status" value="1"/>
</dbReference>